<dbReference type="InterPro" id="IPR000595">
    <property type="entry name" value="cNMP-bd_dom"/>
</dbReference>
<proteinExistence type="predicted"/>
<dbReference type="GeneID" id="19012664"/>
<dbReference type="InterPro" id="IPR014710">
    <property type="entry name" value="RmlC-like_jellyroll"/>
</dbReference>
<organism evidence="3 4">
    <name type="scientific">Bathycoccus prasinos</name>
    <dbReference type="NCBI Taxonomy" id="41875"/>
    <lineage>
        <taxon>Eukaryota</taxon>
        <taxon>Viridiplantae</taxon>
        <taxon>Chlorophyta</taxon>
        <taxon>Mamiellophyceae</taxon>
        <taxon>Mamiellales</taxon>
        <taxon>Bathycoccaceae</taxon>
        <taxon>Bathycoccus</taxon>
    </lineage>
</organism>
<dbReference type="PROSITE" id="PS50042">
    <property type="entry name" value="CNMP_BINDING_3"/>
    <property type="match status" value="1"/>
</dbReference>
<reference evidence="3 4" key="1">
    <citation type="submission" date="2011-10" db="EMBL/GenBank/DDBJ databases">
        <authorList>
            <person name="Genoscope - CEA"/>
        </authorList>
    </citation>
    <scope>NUCLEOTIDE SEQUENCE [LARGE SCALE GENOMIC DNA]</scope>
    <source>
        <strain evidence="3 4">RCC 1105</strain>
    </source>
</reference>
<dbReference type="RefSeq" id="XP_007509979.1">
    <property type="nucleotide sequence ID" value="XM_007509917.1"/>
</dbReference>
<dbReference type="InterPro" id="IPR018490">
    <property type="entry name" value="cNMP-bd_dom_sf"/>
</dbReference>
<accession>K8EM92</accession>
<dbReference type="STRING" id="41875.K8EM92"/>
<dbReference type="eggNOG" id="ENOG502S6BX">
    <property type="taxonomic scope" value="Eukaryota"/>
</dbReference>
<sequence length="352" mass="39439">MRKEARRRTFASDVAAGQQTQQHSAKGEFRLLPKICSIADMKLNEMQFFQKTIPFLRCTSSSSRNGMTLTELCGHSAFVLLGWSYVVDDPFLLRCLATASFTAQICFQFFREKPLWLPIRWNVLFVGVNMIWIAKMLNEYSEKSLKDLTSEEREVYDAFFKVKEKEVVTMSSSEVEETNSRGEKVVSAAPKKTTKTYRTHQIHPSDFKELVKLGEWKELKGGDVIAVKGKVNTNIYAIVDGAVALTLDDSVVPVAASAREKTAATTKKSASLPANNNISKNILRRGKFVGEMALSHGAAFGTVVVEKEGAKVMVWDTHKLREFVMENPRAMNSVQASFGRSLVEKMKIVGME</sequence>
<dbReference type="Proteomes" id="UP000198341">
    <property type="component" value="Chromosome 12"/>
</dbReference>
<dbReference type="AlphaFoldDB" id="K8EM92"/>
<dbReference type="EMBL" id="FO082267">
    <property type="protein sequence ID" value="CCO19094.1"/>
    <property type="molecule type" value="Genomic_DNA"/>
</dbReference>
<dbReference type="Gene3D" id="2.60.120.10">
    <property type="entry name" value="Jelly Rolls"/>
    <property type="match status" value="1"/>
</dbReference>
<feature type="region of interest" description="Disordered" evidence="1">
    <location>
        <begin position="173"/>
        <end position="197"/>
    </location>
</feature>
<dbReference type="CDD" id="cd00038">
    <property type="entry name" value="CAP_ED"/>
    <property type="match status" value="1"/>
</dbReference>
<dbReference type="KEGG" id="bpg:Bathy12g01590"/>
<gene>
    <name evidence="3" type="ordered locus">Bathy12g01590</name>
</gene>
<dbReference type="SUPFAM" id="SSF51206">
    <property type="entry name" value="cAMP-binding domain-like"/>
    <property type="match status" value="1"/>
</dbReference>
<name>K8EM92_9CHLO</name>
<evidence type="ECO:0000313" key="4">
    <source>
        <dbReference type="Proteomes" id="UP000198341"/>
    </source>
</evidence>
<keyword evidence="4" id="KW-1185">Reference proteome</keyword>
<evidence type="ECO:0000259" key="2">
    <source>
        <dbReference type="PROSITE" id="PS50042"/>
    </source>
</evidence>
<evidence type="ECO:0000256" key="1">
    <source>
        <dbReference type="SAM" id="MobiDB-lite"/>
    </source>
</evidence>
<evidence type="ECO:0000313" key="3">
    <source>
        <dbReference type="EMBL" id="CCO19094.1"/>
    </source>
</evidence>
<protein>
    <recommendedName>
        <fullName evidence="2">Cyclic nucleotide-binding domain-containing protein</fullName>
    </recommendedName>
</protein>
<dbReference type="OrthoDB" id="425611at2759"/>
<feature type="domain" description="Cyclic nucleotide-binding" evidence="2">
    <location>
        <begin position="198"/>
        <end position="341"/>
    </location>
</feature>